<keyword evidence="9" id="KW-1185">Reference proteome</keyword>
<feature type="transmembrane region" description="Helical" evidence="7">
    <location>
        <begin position="544"/>
        <end position="564"/>
    </location>
</feature>
<evidence type="ECO:0000313" key="8">
    <source>
        <dbReference type="EMBL" id="KAG8458329.1"/>
    </source>
</evidence>
<dbReference type="PANTHER" id="PTHR23501">
    <property type="entry name" value="MAJOR FACILITATOR SUPERFAMILY"/>
    <property type="match status" value="1"/>
</dbReference>
<evidence type="ECO:0000256" key="1">
    <source>
        <dbReference type="ARBA" id="ARBA00004127"/>
    </source>
</evidence>
<feature type="region of interest" description="Disordered" evidence="6">
    <location>
        <begin position="52"/>
        <end position="134"/>
    </location>
</feature>
<dbReference type="PANTHER" id="PTHR23501:SF191">
    <property type="entry name" value="VACUOLAR BASIC AMINO ACID TRANSPORTER 4"/>
    <property type="match status" value="1"/>
</dbReference>
<dbReference type="InterPro" id="IPR011701">
    <property type="entry name" value="MFS"/>
</dbReference>
<feature type="transmembrane region" description="Helical" evidence="7">
    <location>
        <begin position="507"/>
        <end position="532"/>
    </location>
</feature>
<reference evidence="8" key="1">
    <citation type="submission" date="2021-05" db="EMBL/GenBank/DDBJ databases">
        <title>The genome of the haptophyte Pavlova lutheri (Diacronema luteri, Pavlovales) - a model for lipid biosynthesis in eukaryotic algae.</title>
        <authorList>
            <person name="Hulatt C.J."/>
            <person name="Posewitz M.C."/>
        </authorList>
    </citation>
    <scope>NUCLEOTIDE SEQUENCE</scope>
    <source>
        <strain evidence="8">NIVA-4/92</strain>
    </source>
</reference>
<feature type="transmembrane region" description="Helical" evidence="7">
    <location>
        <begin position="703"/>
        <end position="721"/>
    </location>
</feature>
<evidence type="ECO:0000256" key="5">
    <source>
        <dbReference type="ARBA" id="ARBA00023136"/>
    </source>
</evidence>
<organism evidence="8 9">
    <name type="scientific">Diacronema lutheri</name>
    <name type="common">Unicellular marine alga</name>
    <name type="synonym">Monochrysis lutheri</name>
    <dbReference type="NCBI Taxonomy" id="2081491"/>
    <lineage>
        <taxon>Eukaryota</taxon>
        <taxon>Haptista</taxon>
        <taxon>Haptophyta</taxon>
        <taxon>Pavlovophyceae</taxon>
        <taxon>Pavlovales</taxon>
        <taxon>Pavlovaceae</taxon>
        <taxon>Diacronema</taxon>
    </lineage>
</organism>
<evidence type="ECO:0000256" key="6">
    <source>
        <dbReference type="SAM" id="MobiDB-lite"/>
    </source>
</evidence>
<keyword evidence="2" id="KW-0813">Transport</keyword>
<dbReference type="AlphaFoldDB" id="A0A8J5XBW2"/>
<feature type="region of interest" description="Disordered" evidence="6">
    <location>
        <begin position="464"/>
        <end position="490"/>
    </location>
</feature>
<sequence length="736" mass="72585">MSEAHAGSTADTRLDEALEAIGVPQGLTLPSSVRDDSDDWFEHAAMLRDAEANACASDTESAGALASPSEPPSRLAWPGFSPGGAGAGKPTHASTDAPRAPPTALPRVALRTSGSLGEGPSRSPTGGASIAPPCASRGFSNEAAEPLLALTRHEARVDASALGALGARRSTWGSAGHREACGVGARAPAELSEGLRALLVLNNIQLVQGLREAHAASPRSDRASSHQPSPPPSTVGGAGFARAHAPTGVDDGGGSGGGGEEGDALLWLCATLLFTYDIFARLQLNVLVPALLADFRTDAATVGSAFGSAWLLAYACVQVPTGLLFDRAGAHRVLALLAALCAAGALLFAAAPAVPLACAGRVLTGVGCGGGFLGIVVASSTFRAERVGVMLGVASVLGFGLGAFGAAAPLQLAARRVGWRAATALSAALPAAVCVALLPAACGRPRATAASAAAAASRYASPRIGAPPSRAPPPPPPSSPSPPPPSSSSSMPSMLELVCAAASQPAVWLWGMLGGALDAQSNVLFGLLGYTLLTDGERWPAQRAAIAMSLVSVPVGLACFAGSAACARVRTPRARCALIVALALVGLCGLALLALASGAPAAAWAGLALVAVSIGGEGTLWVMIAEGVADGGTGGGAVGGLVNTLIVLVDALAQPVCAAAVSAHHAAFARRAAAAAGGAEADADADAAGAPAPRYGAADFRAGLAPLALLYLVAIACAVAVRDGGVRRARALSAKG</sequence>
<feature type="transmembrane region" description="Helical" evidence="7">
    <location>
        <begin position="389"/>
        <end position="411"/>
    </location>
</feature>
<evidence type="ECO:0000256" key="3">
    <source>
        <dbReference type="ARBA" id="ARBA00022692"/>
    </source>
</evidence>
<evidence type="ECO:0008006" key="10">
    <source>
        <dbReference type="Google" id="ProtNLM"/>
    </source>
</evidence>
<dbReference type="GO" id="GO:0012505">
    <property type="term" value="C:endomembrane system"/>
    <property type="evidence" value="ECO:0007669"/>
    <property type="project" value="UniProtKB-SubCell"/>
</dbReference>
<dbReference type="GO" id="GO:0005886">
    <property type="term" value="C:plasma membrane"/>
    <property type="evidence" value="ECO:0007669"/>
    <property type="project" value="TreeGrafter"/>
</dbReference>
<feature type="transmembrane region" description="Helical" evidence="7">
    <location>
        <begin position="636"/>
        <end position="661"/>
    </location>
</feature>
<dbReference type="SUPFAM" id="SSF103473">
    <property type="entry name" value="MFS general substrate transporter"/>
    <property type="match status" value="1"/>
</dbReference>
<evidence type="ECO:0000256" key="7">
    <source>
        <dbReference type="SAM" id="Phobius"/>
    </source>
</evidence>
<feature type="transmembrane region" description="Helical" evidence="7">
    <location>
        <begin position="576"/>
        <end position="596"/>
    </location>
</feature>
<protein>
    <recommendedName>
        <fullName evidence="10">Major facilitator superfamily (MFS) profile domain-containing protein</fullName>
    </recommendedName>
</protein>
<evidence type="ECO:0000256" key="2">
    <source>
        <dbReference type="ARBA" id="ARBA00022448"/>
    </source>
</evidence>
<gene>
    <name evidence="8" type="ORF">KFE25_005176</name>
</gene>
<name>A0A8J5XBW2_DIALT</name>
<keyword evidence="4 7" id="KW-1133">Transmembrane helix</keyword>
<evidence type="ECO:0000313" key="9">
    <source>
        <dbReference type="Proteomes" id="UP000751190"/>
    </source>
</evidence>
<dbReference type="GO" id="GO:0022857">
    <property type="term" value="F:transmembrane transporter activity"/>
    <property type="evidence" value="ECO:0007669"/>
    <property type="project" value="InterPro"/>
</dbReference>
<feature type="compositionally biased region" description="Basic and acidic residues" evidence="6">
    <location>
        <begin position="212"/>
        <end position="224"/>
    </location>
</feature>
<comment type="subcellular location">
    <subcellularLocation>
        <location evidence="1">Endomembrane system</location>
        <topology evidence="1">Multi-pass membrane protein</topology>
    </subcellularLocation>
</comment>
<feature type="compositionally biased region" description="Pro residues" evidence="6">
    <location>
        <begin position="469"/>
        <end position="486"/>
    </location>
</feature>
<keyword evidence="3 7" id="KW-0812">Transmembrane</keyword>
<feature type="transmembrane region" description="Helical" evidence="7">
    <location>
        <begin position="602"/>
        <end position="624"/>
    </location>
</feature>
<feature type="transmembrane region" description="Helical" evidence="7">
    <location>
        <begin position="417"/>
        <end position="438"/>
    </location>
</feature>
<proteinExistence type="predicted"/>
<comment type="caution">
    <text evidence="8">The sequence shown here is derived from an EMBL/GenBank/DDBJ whole genome shotgun (WGS) entry which is preliminary data.</text>
</comment>
<dbReference type="Proteomes" id="UP000751190">
    <property type="component" value="Unassembled WGS sequence"/>
</dbReference>
<feature type="transmembrane region" description="Helical" evidence="7">
    <location>
        <begin position="362"/>
        <end position="382"/>
    </location>
</feature>
<evidence type="ECO:0000256" key="4">
    <source>
        <dbReference type="ARBA" id="ARBA00022989"/>
    </source>
</evidence>
<feature type="region of interest" description="Disordered" evidence="6">
    <location>
        <begin position="212"/>
        <end position="257"/>
    </location>
</feature>
<keyword evidence="5 7" id="KW-0472">Membrane</keyword>
<dbReference type="Pfam" id="PF07690">
    <property type="entry name" value="MFS_1"/>
    <property type="match status" value="1"/>
</dbReference>
<feature type="transmembrane region" description="Helical" evidence="7">
    <location>
        <begin position="304"/>
        <end position="326"/>
    </location>
</feature>
<accession>A0A8J5XBW2</accession>
<dbReference type="InterPro" id="IPR036259">
    <property type="entry name" value="MFS_trans_sf"/>
</dbReference>
<dbReference type="EMBL" id="JAGTXO010000054">
    <property type="protein sequence ID" value="KAG8458329.1"/>
    <property type="molecule type" value="Genomic_DNA"/>
</dbReference>
<feature type="transmembrane region" description="Helical" evidence="7">
    <location>
        <begin position="333"/>
        <end position="356"/>
    </location>
</feature>
<dbReference type="Gene3D" id="1.20.1250.20">
    <property type="entry name" value="MFS general substrate transporter like domains"/>
    <property type="match status" value="1"/>
</dbReference>